<dbReference type="Pfam" id="PF01535">
    <property type="entry name" value="PPR"/>
    <property type="match status" value="2"/>
</dbReference>
<dbReference type="NCBIfam" id="TIGR00756">
    <property type="entry name" value="PPR"/>
    <property type="match status" value="4"/>
</dbReference>
<dbReference type="PANTHER" id="PTHR47926">
    <property type="entry name" value="PENTATRICOPEPTIDE REPEAT-CONTAINING PROTEIN"/>
    <property type="match status" value="1"/>
</dbReference>
<dbReference type="InterPro" id="IPR046848">
    <property type="entry name" value="E_motif"/>
</dbReference>
<dbReference type="PROSITE" id="PS51375">
    <property type="entry name" value="PPR"/>
    <property type="match status" value="3"/>
</dbReference>
<dbReference type="FunFam" id="1.25.40.10:FF:000184">
    <property type="entry name" value="Pentatricopeptide repeat-containing protein, chloroplastic"/>
    <property type="match status" value="1"/>
</dbReference>
<dbReference type="Pfam" id="PF13041">
    <property type="entry name" value="PPR_2"/>
    <property type="match status" value="3"/>
</dbReference>
<feature type="repeat" description="PPR" evidence="2">
    <location>
        <begin position="267"/>
        <end position="301"/>
    </location>
</feature>
<dbReference type="InterPro" id="IPR046960">
    <property type="entry name" value="PPR_At4g14850-like_plant"/>
</dbReference>
<organism evidence="3 4">
    <name type="scientific">Ensete ventricosum</name>
    <name type="common">Abyssinian banana</name>
    <name type="synonym">Musa ensete</name>
    <dbReference type="NCBI Taxonomy" id="4639"/>
    <lineage>
        <taxon>Eukaryota</taxon>
        <taxon>Viridiplantae</taxon>
        <taxon>Streptophyta</taxon>
        <taxon>Embryophyta</taxon>
        <taxon>Tracheophyta</taxon>
        <taxon>Spermatophyta</taxon>
        <taxon>Magnoliopsida</taxon>
        <taxon>Liliopsida</taxon>
        <taxon>Zingiberales</taxon>
        <taxon>Musaceae</taxon>
        <taxon>Ensete</taxon>
    </lineage>
</organism>
<evidence type="ECO:0000313" key="4">
    <source>
        <dbReference type="Proteomes" id="UP001222027"/>
    </source>
</evidence>
<evidence type="ECO:0000256" key="2">
    <source>
        <dbReference type="PROSITE-ProRule" id="PRU00708"/>
    </source>
</evidence>
<feature type="repeat" description="PPR" evidence="2">
    <location>
        <begin position="166"/>
        <end position="200"/>
    </location>
</feature>
<dbReference type="GO" id="GO:0009451">
    <property type="term" value="P:RNA modification"/>
    <property type="evidence" value="ECO:0007669"/>
    <property type="project" value="InterPro"/>
</dbReference>
<dbReference type="GO" id="GO:0003723">
    <property type="term" value="F:RNA binding"/>
    <property type="evidence" value="ECO:0007669"/>
    <property type="project" value="InterPro"/>
</dbReference>
<reference evidence="3 4" key="1">
    <citation type="submission" date="2022-12" db="EMBL/GenBank/DDBJ databases">
        <title>Chromosome-scale assembly of the Ensete ventricosum genome.</title>
        <authorList>
            <person name="Dussert Y."/>
            <person name="Stocks J."/>
            <person name="Wendawek A."/>
            <person name="Woldeyes F."/>
            <person name="Nichols R.A."/>
            <person name="Borrell J.S."/>
        </authorList>
    </citation>
    <scope>NUCLEOTIDE SEQUENCE [LARGE SCALE GENOMIC DNA]</scope>
    <source>
        <strain evidence="4">cv. Maze</strain>
        <tissue evidence="3">Seeds</tissue>
    </source>
</reference>
<keyword evidence="1" id="KW-0677">Repeat</keyword>
<dbReference type="PANTHER" id="PTHR47926:SF345">
    <property type="entry name" value="(WILD MALAYSIAN BANANA) HYPOTHETICAL PROTEIN"/>
    <property type="match status" value="1"/>
</dbReference>
<evidence type="ECO:0000256" key="1">
    <source>
        <dbReference type="ARBA" id="ARBA00022737"/>
    </source>
</evidence>
<sequence>MRSSFPKLQRSFLGLHSTSSNPNPPSSLSPSQWLLLSSSISTSRHLRQFLARAIAAGLLRNNHLHLWNSLLHSLARGPNPDLSISLFDLLRRAGVAFDNYAFTAVLKAVAAFPLPKEGENIHSLSLKLGFESENFVLNSLIHMYFVCGFHVAARRVFDLAEDSARDVVSWNSMISGYLQVGMCQEALSVFGNMVRRSITMDAITPVSALIACGRIRAIEPGRRIHSLVVIYGFDLNCFLGSSLINMYAGCGYIEDARKLFDRMPERNVVCWTSMISGYTQSGRFRESIKLFREMQMAGVRADDPTIASVISSCAQLGAHAQGSYIHKYCDANNIGKLLSVKNALIDMYSKCGDIQRAFEVFQGLAQKDVISWTVMISGLALNGYPKEALDLFSEMELSDEAMPNEITFLGVLTACSHGGLVDKGYHYFNKMVHCYGLMPQIEHYGCMVDLLGRANLLKEAKNFIKEMPIKPDVVIWRSLLFACRGKGNVKLAEYAAERILEMEPRRCAGHVLLSNIYAVSSRWSDVNKVRGVMSNWGIHKKPGCSFIELNGIVHEFFATDRSHHQSDMIYEFLRYKWLGTRHIRRRGCPLCCCCLRRSKIKVLESTKREPRRCKTKGAREAHQWIIISYTELGTAAWSITLLRLPIIFQAM</sequence>
<dbReference type="EMBL" id="JAQQAF010000008">
    <property type="protein sequence ID" value="KAJ8467384.1"/>
    <property type="molecule type" value="Genomic_DNA"/>
</dbReference>
<dbReference type="InterPro" id="IPR002885">
    <property type="entry name" value="PPR_rpt"/>
</dbReference>
<dbReference type="AlphaFoldDB" id="A0AAV8Q7D3"/>
<dbReference type="Proteomes" id="UP001222027">
    <property type="component" value="Unassembled WGS sequence"/>
</dbReference>
<dbReference type="Gene3D" id="1.25.40.10">
    <property type="entry name" value="Tetratricopeptide repeat domain"/>
    <property type="match status" value="3"/>
</dbReference>
<dbReference type="Pfam" id="PF20431">
    <property type="entry name" value="E_motif"/>
    <property type="match status" value="1"/>
</dbReference>
<protein>
    <recommendedName>
        <fullName evidence="5">DYW domain-containing protein</fullName>
    </recommendedName>
</protein>
<keyword evidence="4" id="KW-1185">Reference proteome</keyword>
<dbReference type="InterPro" id="IPR011990">
    <property type="entry name" value="TPR-like_helical_dom_sf"/>
</dbReference>
<evidence type="ECO:0000313" key="3">
    <source>
        <dbReference type="EMBL" id="KAJ8467384.1"/>
    </source>
</evidence>
<gene>
    <name evidence="3" type="ORF">OPV22_029936</name>
</gene>
<comment type="caution">
    <text evidence="3">The sequence shown here is derived from an EMBL/GenBank/DDBJ whole genome shotgun (WGS) entry which is preliminary data.</text>
</comment>
<evidence type="ECO:0008006" key="5">
    <source>
        <dbReference type="Google" id="ProtNLM"/>
    </source>
</evidence>
<name>A0AAV8Q7D3_ENSVE</name>
<accession>A0AAV8Q7D3</accession>
<dbReference type="FunFam" id="1.25.40.10:FF:000344">
    <property type="entry name" value="Pentatricopeptide repeat-containing protein"/>
    <property type="match status" value="1"/>
</dbReference>
<proteinExistence type="predicted"/>
<dbReference type="FunFam" id="1.25.40.10:FF:000309">
    <property type="entry name" value="Pentatricopeptide repeat-containing protein, chloroplastic"/>
    <property type="match status" value="1"/>
</dbReference>
<feature type="repeat" description="PPR" evidence="2">
    <location>
        <begin position="368"/>
        <end position="402"/>
    </location>
</feature>